<dbReference type="Pfam" id="PF20990">
    <property type="entry name" value="DUF2207_C"/>
    <property type="match status" value="1"/>
</dbReference>
<keyword evidence="2" id="KW-0472">Membrane</keyword>
<feature type="domain" description="DUF2207" evidence="3">
    <location>
        <begin position="36"/>
        <end position="216"/>
    </location>
</feature>
<dbReference type="InterPro" id="IPR018702">
    <property type="entry name" value="DUF2207"/>
</dbReference>
<feature type="transmembrane region" description="Helical" evidence="2">
    <location>
        <begin position="452"/>
        <end position="471"/>
    </location>
</feature>
<sequence>MERGGMMKRNIVLIFCCILFSLVGIKDIKADVNYDVNNYSVNIDIQKNGSLVVRRSIRYDFPDEAHGVYYRQNLESNQQISQTQVWINGQEAQQNDSAGNNTYKITRDDKGYLFKVYHNADNQEVNFTYQYVLNNAVINWKDTAELNFKVIGDGWETELNNIKVTIKLPGQDVSDLQAWSHGPLTGTTKVDKKSGQVTLNLAELPAKNFVESHILFPVALTPENTNVRNEKHKAEVQKQEKQLALEANRKRKAQERKDRLWAGVMFVVICVGSFGSILYNLMPLKEETYRPLSIKNAPHVFELPNYEAAVAQSLFRDTDPDNKALSAYLLELSVKRVIKIEPIPNKKKDYLLTLLDETVLSNNEILELLFNKIGDTKQVSMKQIKKYGKKKHEHMNVVNAYKAWQKSVRTKASKLGWVSDNAKSAMIRRAIISGILLSILIVGLIVTDNSAALWVMGVSLVLLVASILYFIMKGSIYTKTGAAGMTELRGFYRMMDDIGRFNLKEVGDIVLWEGLLPYAVALGLSKKVSKALIDNFTSEELQNSNFIYYYPFIYHNGIANFSNDFNSSFTRGMGNYSSPSGGSGGFSGGSSGGFGGGSGGGAF</sequence>
<name>F7QS73_9LACO</name>
<keyword evidence="1" id="KW-0175">Coiled coil</keyword>
<keyword evidence="2" id="KW-1133">Transmembrane helix</keyword>
<dbReference type="PATRIC" id="fig|1041521.3.peg.162"/>
<keyword evidence="2" id="KW-0812">Transmembrane</keyword>
<comment type="caution">
    <text evidence="5">The sequence shown here is derived from an EMBL/GenBank/DDBJ whole genome shotgun (WGS) entry which is preliminary data.</text>
</comment>
<evidence type="ECO:0000313" key="5">
    <source>
        <dbReference type="EMBL" id="EGM52771.1"/>
    </source>
</evidence>
<protein>
    <submittedName>
        <fullName evidence="5">Putative membrane spanning protein</fullName>
    </submittedName>
</protein>
<reference evidence="5 6" key="1">
    <citation type="journal article" date="2011" name="J. Bacteriol.">
        <title>Genome Sequence of Lactobacillus salivarius GJ-24, a Probiotic Strain Isolated from Healthy Adult Intestine.</title>
        <authorList>
            <person name="Cho Y.J."/>
            <person name="Choi J.K."/>
            <person name="Kim J.H."/>
            <person name="Lim Y.S."/>
            <person name="Ham J.S."/>
            <person name="Kang D.K."/>
            <person name="Chun J."/>
            <person name="Paik H.D."/>
            <person name="Kim G.B."/>
        </authorList>
    </citation>
    <scope>NUCLEOTIDE SEQUENCE [LARGE SCALE GENOMIC DNA]</scope>
    <source>
        <strain evidence="5 6">GJ-24</strain>
    </source>
</reference>
<evidence type="ECO:0000256" key="1">
    <source>
        <dbReference type="SAM" id="Coils"/>
    </source>
</evidence>
<feature type="coiled-coil region" evidence="1">
    <location>
        <begin position="229"/>
        <end position="256"/>
    </location>
</feature>
<evidence type="ECO:0000256" key="2">
    <source>
        <dbReference type="SAM" id="Phobius"/>
    </source>
</evidence>
<dbReference type="AlphaFoldDB" id="F7QS73"/>
<feature type="domain" description="Predicted membrane protein YciQ-like C-terminal" evidence="4">
    <location>
        <begin position="298"/>
        <end position="532"/>
    </location>
</feature>
<evidence type="ECO:0000259" key="3">
    <source>
        <dbReference type="Pfam" id="PF09972"/>
    </source>
</evidence>
<dbReference type="Pfam" id="PF09972">
    <property type="entry name" value="DUF2207"/>
    <property type="match status" value="1"/>
</dbReference>
<gene>
    <name evidence="5" type="ORF">LSGJ_00161</name>
</gene>
<accession>F7QS73</accession>
<proteinExistence type="predicted"/>
<dbReference type="InterPro" id="IPR048389">
    <property type="entry name" value="YciQ-like_C"/>
</dbReference>
<evidence type="ECO:0000313" key="6">
    <source>
        <dbReference type="Proteomes" id="UP000003074"/>
    </source>
</evidence>
<dbReference type="EMBL" id="AFOI01000001">
    <property type="protein sequence ID" value="EGM52771.1"/>
    <property type="molecule type" value="Genomic_DNA"/>
</dbReference>
<organism evidence="5 6">
    <name type="scientific">Ligilactobacillus salivarius GJ-24</name>
    <dbReference type="NCBI Taxonomy" id="1041521"/>
    <lineage>
        <taxon>Bacteria</taxon>
        <taxon>Bacillati</taxon>
        <taxon>Bacillota</taxon>
        <taxon>Bacilli</taxon>
        <taxon>Lactobacillales</taxon>
        <taxon>Lactobacillaceae</taxon>
        <taxon>Ligilactobacillus</taxon>
    </lineage>
</organism>
<evidence type="ECO:0000259" key="4">
    <source>
        <dbReference type="Pfam" id="PF20990"/>
    </source>
</evidence>
<dbReference type="Proteomes" id="UP000003074">
    <property type="component" value="Unassembled WGS sequence"/>
</dbReference>
<feature type="transmembrane region" description="Helical" evidence="2">
    <location>
        <begin position="260"/>
        <end position="281"/>
    </location>
</feature>
<feature type="transmembrane region" description="Helical" evidence="2">
    <location>
        <begin position="430"/>
        <end position="446"/>
    </location>
</feature>